<accession>A0ABS9NPD3</accession>
<proteinExistence type="predicted"/>
<dbReference type="Proteomes" id="UP001298424">
    <property type="component" value="Unassembled WGS sequence"/>
</dbReference>
<dbReference type="Pfam" id="PF07751">
    <property type="entry name" value="Abi_2"/>
    <property type="match status" value="1"/>
</dbReference>
<reference evidence="1 2" key="1">
    <citation type="submission" date="2022-02" db="EMBL/GenBank/DDBJ databases">
        <title>Genome sequence data of Kingella unionensis sp. nov. strain CICC 24913 (CCUG 75125).</title>
        <authorList>
            <person name="Xiao M."/>
        </authorList>
    </citation>
    <scope>NUCLEOTIDE SEQUENCE [LARGE SCALE GENOMIC DNA]</scope>
    <source>
        <strain evidence="1 2">CICC 24913</strain>
    </source>
</reference>
<evidence type="ECO:0000313" key="1">
    <source>
        <dbReference type="EMBL" id="MCG6504658.1"/>
    </source>
</evidence>
<organism evidence="1 2">
    <name type="scientific">Kingella pumchi</name>
    <dbReference type="NCBI Taxonomy" id="2779506"/>
    <lineage>
        <taxon>Bacteria</taxon>
        <taxon>Pseudomonadati</taxon>
        <taxon>Pseudomonadota</taxon>
        <taxon>Betaproteobacteria</taxon>
        <taxon>Neisseriales</taxon>
        <taxon>Neisseriaceae</taxon>
        <taxon>Kingella</taxon>
    </lineage>
</organism>
<gene>
    <name evidence="1" type="ORF">MB824_09135</name>
</gene>
<comment type="caution">
    <text evidence="1">The sequence shown here is derived from an EMBL/GenBank/DDBJ whole genome shotgun (WGS) entry which is preliminary data.</text>
</comment>
<name>A0ABS9NPD3_9NEIS</name>
<dbReference type="PIRSF" id="PIRSF034934">
    <property type="entry name" value="AbiF_AbiD"/>
    <property type="match status" value="1"/>
</dbReference>
<dbReference type="InterPro" id="IPR011664">
    <property type="entry name" value="Abi_system_AbiD/AbiF-like"/>
</dbReference>
<protein>
    <submittedName>
        <fullName evidence="1">Abi family protein</fullName>
    </submittedName>
</protein>
<dbReference type="EMBL" id="JAKOOW010000033">
    <property type="protein sequence ID" value="MCG6504658.1"/>
    <property type="molecule type" value="Genomic_DNA"/>
</dbReference>
<dbReference type="RefSeq" id="WP_238748272.1">
    <property type="nucleotide sequence ID" value="NZ_JAKOOW010000033.1"/>
</dbReference>
<sequence length="308" mass="36811">MEKDYLKTPKVWKSYEEQLEILKSRGLQIGDEKKALAYLRTIGYYRLSGYLYPFRQFDPQNPQNRLDNFIPDSSFEDVKKLYMFDKRLRQLALDALERIEIALRVNIAYTLGKYCPLAHKNVQHFDSCFNHAEWLERYDNLVNREKETSFVKHHLEHYPDLPIWVACEVWDFGTMSMLYKGMKKEDKNRIARFYRLQDGRHLQTHLHAFNIIRNISAHHSRLWNRDITIKASLKGLGDEEWKILPVGRSFVYFCLMKRMLDIICPESQWGERFLSLLADFPSVENSAISLEQMGVTTTPKNWRLWHRR</sequence>
<evidence type="ECO:0000313" key="2">
    <source>
        <dbReference type="Proteomes" id="UP001298424"/>
    </source>
</evidence>
<dbReference type="InterPro" id="IPR017034">
    <property type="entry name" value="Abi_system_AbiD/AbiF"/>
</dbReference>
<keyword evidence="2" id="KW-1185">Reference proteome</keyword>